<name>A0A0S4V9K2_RALSL</name>
<protein>
    <recommendedName>
        <fullName evidence="2">Zinc-ribbon domain-containing protein</fullName>
    </recommendedName>
</protein>
<evidence type="ECO:0000313" key="1">
    <source>
        <dbReference type="EMBL" id="CUV31348.1"/>
    </source>
</evidence>
<reference evidence="1" key="1">
    <citation type="submission" date="2015-10" db="EMBL/GenBank/DDBJ databases">
        <authorList>
            <person name="Gilbert D.G."/>
        </authorList>
    </citation>
    <scope>NUCLEOTIDE SEQUENCE</scope>
    <source>
        <strain evidence="1">Phyl III-seqv23</strain>
    </source>
</reference>
<gene>
    <name evidence="1" type="ORF">RUN1985_v1_880004</name>
</gene>
<sequence>MGGGALTRLAIVTSSPSLGTTPEHPSLARLKQLAAQLGFTCLESEWRGYHVTYAFSCSAGHTFSRQATSVVYVKPPAPCPHCEREALRQRFLAMATERGGICLEGDYLGPEMRHRMRCQHGHEWLALGRKLLEGSWCHTCARETINAKTRARGKRLEDLQAKAAERGGQCLASEYRGARAHHELICAQGHRWMSTGNEILRGTWCRRCADQAIAARMLDPGGLASIQEAARSKGGECLDEEYLGQKARYRFRCEAGHVWKARGLQILGGRWCVRCFVDSQRLGIDAMQALAQERGGRCLSEQYKNIRSKLTWECHRGHVWDAPPNSIFAGHWCPSCAILDRIRAKNQHKRERYEATRKLDTVSSPKRIKV</sequence>
<proteinExistence type="predicted"/>
<accession>A0A0S4V9K2</accession>
<dbReference type="AlphaFoldDB" id="A0A0S4V9K2"/>
<dbReference type="EMBL" id="LN899824">
    <property type="protein sequence ID" value="CUV31348.1"/>
    <property type="molecule type" value="Genomic_DNA"/>
</dbReference>
<evidence type="ECO:0008006" key="2">
    <source>
        <dbReference type="Google" id="ProtNLM"/>
    </source>
</evidence>
<organism evidence="1">
    <name type="scientific">Ralstonia solanacearum</name>
    <name type="common">Pseudomonas solanacearum</name>
    <dbReference type="NCBI Taxonomy" id="305"/>
    <lineage>
        <taxon>Bacteria</taxon>
        <taxon>Pseudomonadati</taxon>
        <taxon>Pseudomonadota</taxon>
        <taxon>Betaproteobacteria</taxon>
        <taxon>Burkholderiales</taxon>
        <taxon>Burkholderiaceae</taxon>
        <taxon>Ralstonia</taxon>
        <taxon>Ralstonia solanacearum species complex</taxon>
    </lineage>
</organism>